<name>A0A7T5R097_9BACT</name>
<dbReference type="EMBL" id="CP066681">
    <property type="protein sequence ID" value="QQG35165.1"/>
    <property type="molecule type" value="Genomic_DNA"/>
</dbReference>
<protein>
    <submittedName>
        <fullName evidence="1">Antirestriction protein ArdA</fullName>
    </submittedName>
</protein>
<organism evidence="1 2">
    <name type="scientific">Micavibrio aeruginosavorus</name>
    <dbReference type="NCBI Taxonomy" id="349221"/>
    <lineage>
        <taxon>Bacteria</taxon>
        <taxon>Pseudomonadati</taxon>
        <taxon>Bdellovibrionota</taxon>
        <taxon>Bdellovibrionia</taxon>
        <taxon>Bdellovibrionales</taxon>
        <taxon>Pseudobdellovibrionaceae</taxon>
        <taxon>Micavibrio</taxon>
    </lineage>
</organism>
<dbReference type="InterPro" id="IPR009899">
    <property type="entry name" value="ArdA"/>
</dbReference>
<accession>A0A7T5R097</accession>
<dbReference type="Gene3D" id="3.10.20.480">
    <property type="entry name" value="Antirestriction protein ArdA, domain 1"/>
    <property type="match status" value="1"/>
</dbReference>
<evidence type="ECO:0000313" key="1">
    <source>
        <dbReference type="EMBL" id="QQG35165.1"/>
    </source>
</evidence>
<dbReference type="Pfam" id="PF07275">
    <property type="entry name" value="ArdA"/>
    <property type="match status" value="1"/>
</dbReference>
<dbReference type="AlphaFoldDB" id="A0A7T5R097"/>
<dbReference type="InterPro" id="IPR041895">
    <property type="entry name" value="ArdA_dom1"/>
</dbReference>
<evidence type="ECO:0000313" key="2">
    <source>
        <dbReference type="Proteomes" id="UP000595362"/>
    </source>
</evidence>
<gene>
    <name evidence="1" type="ORF">HYS17_06215</name>
</gene>
<dbReference type="Proteomes" id="UP000595362">
    <property type="component" value="Chromosome"/>
</dbReference>
<dbReference type="Gene3D" id="1.10.10.1190">
    <property type="entry name" value="Antirestriction protein ArdA, domain 3"/>
    <property type="match status" value="1"/>
</dbReference>
<proteinExistence type="predicted"/>
<dbReference type="InterPro" id="IPR041893">
    <property type="entry name" value="ArdA_dom3"/>
</dbReference>
<sequence length="170" mass="19411">MTTEPRIYVADLAAYNAGFLHGVWIDATLDIEEINEQIGHMLAASPVEDAEEYAIHDYEGFDGYKVSEYEGIQSAHDVAEFLAEYPVFGGELLNHFSTLDEARTAADEDYCGCYESLADYAEELTEQSTPIPENLRYYIDYESMARDMELNGDVFTIETGYREVHIFWNR</sequence>
<reference evidence="1 2" key="1">
    <citation type="submission" date="2020-07" db="EMBL/GenBank/DDBJ databases">
        <title>Huge and variable diversity of episymbiotic CPR bacteria and DPANN archaea in groundwater ecosystems.</title>
        <authorList>
            <person name="He C.Y."/>
            <person name="Keren R."/>
            <person name="Whittaker M."/>
            <person name="Farag I.F."/>
            <person name="Doudna J."/>
            <person name="Cate J.H.D."/>
            <person name="Banfield J.F."/>
        </authorList>
    </citation>
    <scope>NUCLEOTIDE SEQUENCE [LARGE SCALE GENOMIC DNA]</scope>
    <source>
        <strain evidence="1">NC_groundwater_70_Ag_B-0.1um_54_66</strain>
    </source>
</reference>